<accession>F0RNV8</accession>
<dbReference type="Pfam" id="PF09376">
    <property type="entry name" value="NurA"/>
    <property type="match status" value="1"/>
</dbReference>
<feature type="domain" description="NurA" evidence="1">
    <location>
        <begin position="65"/>
        <end position="332"/>
    </location>
</feature>
<dbReference type="InterPro" id="IPR012337">
    <property type="entry name" value="RNaseH-like_sf"/>
</dbReference>
<keyword evidence="3" id="KW-1185">Reference proteome</keyword>
<reference evidence="3" key="1">
    <citation type="submission" date="2011-02" db="EMBL/GenBank/DDBJ databases">
        <title>The complete sequence of chromosome of Deinococcus proteolyticus DSM 20540.</title>
        <authorList>
            <consortium name="US DOE Joint Genome Institute (JGI-PGF)"/>
            <person name="Lucas S."/>
            <person name="Copeland A."/>
            <person name="Lapidus A."/>
            <person name="Bruce D."/>
            <person name="Goodwin L."/>
            <person name="Pitluck S."/>
            <person name="Kyrpides N."/>
            <person name="Mavromatis K."/>
            <person name="Pagani I."/>
            <person name="Ivanova N."/>
            <person name="Ovchinnikova G."/>
            <person name="Zeytun A."/>
            <person name="Detter J.C."/>
            <person name="Han C."/>
            <person name="Land M."/>
            <person name="Hauser L."/>
            <person name="Markowitz V."/>
            <person name="Cheng J.-F."/>
            <person name="Hugenholtz P."/>
            <person name="Woyke T."/>
            <person name="Wu D."/>
            <person name="Pukall R."/>
            <person name="Steenblock K."/>
            <person name="Brambilla E."/>
            <person name="Klenk H.-P."/>
            <person name="Eisen J.A."/>
        </authorList>
    </citation>
    <scope>NUCLEOTIDE SEQUENCE [LARGE SCALE GENOMIC DNA]</scope>
    <source>
        <strain evidence="3">ATCC 35074 / DSM 20540 / JCM 6276 / NBRC 101906 / NCIMB 13154 / VKM Ac-1939 / CCM 2703 / MRP</strain>
    </source>
</reference>
<reference evidence="2 3" key="2">
    <citation type="journal article" date="2012" name="Stand. Genomic Sci.">
        <title>Complete genome sequence of the orange-red pigmented, radioresistant Deinococcus proteolyticus type strain (MRP(T)).</title>
        <authorList>
            <person name="Copeland A."/>
            <person name="Zeytun A."/>
            <person name="Yassawong M."/>
            <person name="Nolan M."/>
            <person name="Lucas S."/>
            <person name="Hammon N."/>
            <person name="Deshpande S."/>
            <person name="Cheng J.F."/>
            <person name="Han C."/>
            <person name="Tapia R."/>
            <person name="Goodwin L.A."/>
            <person name="Pitluck S."/>
            <person name="Mavromatis K."/>
            <person name="Liolios K."/>
            <person name="Pagani I."/>
            <person name="Ivanova N."/>
            <person name="Mikhailova N."/>
            <person name="Pati A."/>
            <person name="Chen A."/>
            <person name="Palaniappan K."/>
            <person name="Land M."/>
            <person name="Hauser L."/>
            <person name="Jeffries C.D."/>
            <person name="Brambilla E.M."/>
            <person name="Rohde M."/>
            <person name="Sikorski J."/>
            <person name="Pukall R."/>
            <person name="Goker M."/>
            <person name="Detter J.C."/>
            <person name="Woyke T."/>
            <person name="Bristow J."/>
            <person name="Eisen J.A."/>
            <person name="Markowitz V."/>
            <person name="Hugenholtz P."/>
            <person name="Kyrpides N.C."/>
            <person name="Klenk H.P."/>
            <person name="Lapidus A."/>
        </authorList>
    </citation>
    <scope>NUCLEOTIDE SEQUENCE [LARGE SCALE GENOMIC DNA]</scope>
    <source>
        <strain evidence="3">ATCC 35074 / DSM 20540 / JCM 6276 / NBRC 101906 / NCIMB 13154 / VKM Ac-1939 / CCM 2703 / MRP</strain>
    </source>
</reference>
<evidence type="ECO:0000259" key="1">
    <source>
        <dbReference type="Pfam" id="PF09376"/>
    </source>
</evidence>
<evidence type="ECO:0000313" key="3">
    <source>
        <dbReference type="Proteomes" id="UP000007718"/>
    </source>
</evidence>
<protein>
    <submittedName>
        <fullName evidence="2">NurA domain-containing protein</fullName>
    </submittedName>
</protein>
<dbReference type="AlphaFoldDB" id="F0RNV8"/>
<dbReference type="Proteomes" id="UP000007718">
    <property type="component" value="Chromosome"/>
</dbReference>
<dbReference type="STRING" id="693977.Deipr_1217"/>
<gene>
    <name evidence="2" type="ordered locus">Deipr_1217</name>
</gene>
<dbReference type="HOGENOM" id="CLU_069565_0_0_0"/>
<proteinExistence type="predicted"/>
<dbReference type="KEGG" id="dpt:Deipr_1217"/>
<dbReference type="eggNOG" id="COG2380">
    <property type="taxonomic scope" value="Bacteria"/>
</dbReference>
<dbReference type="EMBL" id="CP002536">
    <property type="protein sequence ID" value="ADY26367.1"/>
    <property type="molecule type" value="Genomic_DNA"/>
</dbReference>
<dbReference type="SUPFAM" id="SSF53098">
    <property type="entry name" value="Ribonuclease H-like"/>
    <property type="match status" value="1"/>
</dbReference>
<evidence type="ECO:0000313" key="2">
    <source>
        <dbReference type="EMBL" id="ADY26367.1"/>
    </source>
</evidence>
<dbReference type="InterPro" id="IPR018977">
    <property type="entry name" value="NurA_domain"/>
</dbReference>
<sequence length="367" mass="40452">MLLTYYVPDRLFRATLAFMRIRLDPWPVDTHSAQLTLTPFKGNVFDVEGEWRAVAPRPLPHSLRRVLVVDGKPRMEARLLLEDDRQELSVAGFGAYAVGAVDLCPHGTRQARFHGVEARRLLAHSGDLRLSAEELIPKNPQTGHLIYDPLHFRGTDVLGAQAAIQKAMLDAERALAAALASALPLDEEDPDMSPDTLVLQDGPVRVGEQGRAVLGYIKSLHTDYLGADRNPLLRDLKCGERTPILRFTVGDTGEGSGGGSGGREQRFTWFVRLASAEFYQHPLAGVMRLEMHAPEDVDFVPRAVRDIADLSGTLLCRLGSVPHKDGRAPQNLVPTAALEQEMGRRLGNAELVTRRIRAHLAGQRVRA</sequence>
<name>F0RNV8_DEIPM</name>
<organism evidence="2 3">
    <name type="scientific">Deinococcus proteolyticus (strain ATCC 35074 / DSM 20540 / JCM 6276 / NBRC 101906 / NCIMB 13154 / VKM Ac-1939 / CCM 2703 / MRP)</name>
    <dbReference type="NCBI Taxonomy" id="693977"/>
    <lineage>
        <taxon>Bacteria</taxon>
        <taxon>Thermotogati</taxon>
        <taxon>Deinococcota</taxon>
        <taxon>Deinococci</taxon>
        <taxon>Deinococcales</taxon>
        <taxon>Deinococcaceae</taxon>
        <taxon>Deinococcus</taxon>
    </lineage>
</organism>